<name>G8LW90_ACECE</name>
<evidence type="ECO:0008006" key="4">
    <source>
        <dbReference type="Google" id="ProtNLM"/>
    </source>
</evidence>
<sequence length="69" mass="7872">MFVLVLAAYVLLGIYEFVPLYKQKQWKDFFVNLALGIISLCIGLLLSLDVDFISPILPIKNLLKTLWGE</sequence>
<reference evidence="2 3" key="2">
    <citation type="journal article" date="2012" name="Stand. Genomic Sci.">
        <title>Complete Genome Sequence of Clostridium clariflavum DSM 19732.</title>
        <authorList>
            <person name="Izquierdo J.A."/>
            <person name="Goodwin L."/>
            <person name="Davenport K.W."/>
            <person name="Teshima H."/>
            <person name="Bruce D."/>
            <person name="Detter C."/>
            <person name="Tapia R."/>
            <person name="Han S."/>
            <person name="Land M."/>
            <person name="Hauser L."/>
            <person name="Jeffries C.D."/>
            <person name="Han J."/>
            <person name="Pitluck S."/>
            <person name="Nolan M."/>
            <person name="Chen A."/>
            <person name="Huntemann M."/>
            <person name="Mavromatis K."/>
            <person name="Mikhailova N."/>
            <person name="Liolios K."/>
            <person name="Woyke T."/>
            <person name="Lynd L.R."/>
        </authorList>
    </citation>
    <scope>NUCLEOTIDE SEQUENCE [LARGE SCALE GENOMIC DNA]</scope>
    <source>
        <strain evidence="3">DSM 19732 / NBRC 101661 / EBR45</strain>
    </source>
</reference>
<dbReference type="OrthoDB" id="2645074at2"/>
<organism evidence="2 3">
    <name type="scientific">Acetivibrio clariflavus (strain DSM 19732 / NBRC 101661 / EBR45)</name>
    <name type="common">Clostridium clariflavum</name>
    <dbReference type="NCBI Taxonomy" id="720554"/>
    <lineage>
        <taxon>Bacteria</taxon>
        <taxon>Bacillati</taxon>
        <taxon>Bacillota</taxon>
        <taxon>Clostridia</taxon>
        <taxon>Eubacteriales</taxon>
        <taxon>Oscillospiraceae</taxon>
        <taxon>Acetivibrio</taxon>
    </lineage>
</organism>
<dbReference type="EMBL" id="CP003065">
    <property type="protein sequence ID" value="AEV69737.1"/>
    <property type="molecule type" value="Genomic_DNA"/>
</dbReference>
<protein>
    <recommendedName>
        <fullName evidence="4">VanZ like family protein</fullName>
    </recommendedName>
</protein>
<reference evidence="3" key="1">
    <citation type="submission" date="2011-12" db="EMBL/GenBank/DDBJ databases">
        <title>Complete sequence of Clostridium clariflavum DSM 19732.</title>
        <authorList>
            <consortium name="US DOE Joint Genome Institute"/>
            <person name="Lucas S."/>
            <person name="Han J."/>
            <person name="Lapidus A."/>
            <person name="Cheng J.-F."/>
            <person name="Goodwin L."/>
            <person name="Pitluck S."/>
            <person name="Peters L."/>
            <person name="Teshima H."/>
            <person name="Detter J.C."/>
            <person name="Han C."/>
            <person name="Tapia R."/>
            <person name="Land M."/>
            <person name="Hauser L."/>
            <person name="Kyrpides N."/>
            <person name="Ivanova N."/>
            <person name="Pagani I."/>
            <person name="Kitzmiller T."/>
            <person name="Lynd L."/>
            <person name="Izquierdo J."/>
            <person name="Woyke T."/>
        </authorList>
    </citation>
    <scope>NUCLEOTIDE SEQUENCE [LARGE SCALE GENOMIC DNA]</scope>
    <source>
        <strain evidence="3">DSM 19732 / NBRC 101661 / EBR45</strain>
    </source>
</reference>
<keyword evidence="1" id="KW-0472">Membrane</keyword>
<dbReference type="AlphaFoldDB" id="G8LW90"/>
<evidence type="ECO:0000313" key="3">
    <source>
        <dbReference type="Proteomes" id="UP000005435"/>
    </source>
</evidence>
<keyword evidence="1" id="KW-0812">Transmembrane</keyword>
<dbReference type="KEGG" id="ccl:Clocl_3221"/>
<accession>G8LW90</accession>
<dbReference type="RefSeq" id="WP_014256271.1">
    <property type="nucleotide sequence ID" value="NC_016627.1"/>
</dbReference>
<proteinExistence type="predicted"/>
<feature type="transmembrane region" description="Helical" evidence="1">
    <location>
        <begin position="29"/>
        <end position="48"/>
    </location>
</feature>
<dbReference type="Proteomes" id="UP000005435">
    <property type="component" value="Chromosome"/>
</dbReference>
<evidence type="ECO:0000256" key="1">
    <source>
        <dbReference type="SAM" id="Phobius"/>
    </source>
</evidence>
<feature type="transmembrane region" description="Helical" evidence="1">
    <location>
        <begin position="6"/>
        <end position="22"/>
    </location>
</feature>
<dbReference type="eggNOG" id="ENOG503306S">
    <property type="taxonomic scope" value="Bacteria"/>
</dbReference>
<gene>
    <name evidence="2" type="ordered locus">Clocl_3221</name>
</gene>
<keyword evidence="1" id="KW-1133">Transmembrane helix</keyword>
<keyword evidence="3" id="KW-1185">Reference proteome</keyword>
<dbReference type="HOGENOM" id="CLU_194269_4_0_9"/>
<evidence type="ECO:0000313" key="2">
    <source>
        <dbReference type="EMBL" id="AEV69737.1"/>
    </source>
</evidence>
<dbReference type="STRING" id="720554.Clocl_3221"/>